<keyword evidence="2" id="KW-1185">Reference proteome</keyword>
<organism evidence="1 2">
    <name type="scientific">Flammeovirga kamogawensis</name>
    <dbReference type="NCBI Taxonomy" id="373891"/>
    <lineage>
        <taxon>Bacteria</taxon>
        <taxon>Pseudomonadati</taxon>
        <taxon>Bacteroidota</taxon>
        <taxon>Cytophagia</taxon>
        <taxon>Cytophagales</taxon>
        <taxon>Flammeovirgaceae</taxon>
        <taxon>Flammeovirga</taxon>
    </lineage>
</organism>
<gene>
    <name evidence="1" type="ORF">KM029_22265</name>
</gene>
<name>A0ABX8H0W4_9BACT</name>
<dbReference type="RefSeq" id="WP_144076012.1">
    <property type="nucleotide sequence ID" value="NZ_CP076129.1"/>
</dbReference>
<evidence type="ECO:0000313" key="2">
    <source>
        <dbReference type="Proteomes" id="UP000682802"/>
    </source>
</evidence>
<proteinExistence type="predicted"/>
<dbReference type="EMBL" id="CP076129">
    <property type="protein sequence ID" value="QWG09333.1"/>
    <property type="molecule type" value="Genomic_DNA"/>
</dbReference>
<sequence length="297" mass="33793">MKQNIFFEIPSNIMEGLANGTLERLGGVIRDSNNKTVRAWLKEVPLQGEMDSTVMSQLSTLSSSSTAVTNALSIANIGVSVAGFAILSMQLHKINQHINHIAKDIKELKEVTKMSHTIQLYEITSHYQNFSERLRDFSLSTDKEGQQTIIAPAYNDLCRNNNILNSLLHNPENIKSLITIHGIDKVAGLHKLLCLGYQSQIAYNILKDDYPIVKAQLEDFRKKLFSINKNFVAIHSNLGWNDHTLERNEREKFESLLDTSIEIENIFESKIIFLENSSKLEQFNLFENKQLVFELVV</sequence>
<accession>A0ABX8H0W4</accession>
<dbReference type="Proteomes" id="UP000682802">
    <property type="component" value="Chromosome 2"/>
</dbReference>
<reference evidence="1 2" key="1">
    <citation type="submission" date="2021-05" db="EMBL/GenBank/DDBJ databases">
        <title>Comparative genomic studies on the polysaccharide-degrading batcterial strains of the Flammeovirga genus.</title>
        <authorList>
            <person name="Zewei F."/>
            <person name="Zheng Z."/>
            <person name="Yu L."/>
            <person name="Ruyue G."/>
            <person name="Yanhong M."/>
            <person name="Yuanyuan C."/>
            <person name="Jingyan G."/>
            <person name="Wenjun H."/>
        </authorList>
    </citation>
    <scope>NUCLEOTIDE SEQUENCE [LARGE SCALE GENOMIC DNA]</scope>
    <source>
        <strain evidence="1 2">YS10</strain>
    </source>
</reference>
<evidence type="ECO:0000313" key="1">
    <source>
        <dbReference type="EMBL" id="QWG09333.1"/>
    </source>
</evidence>
<protein>
    <submittedName>
        <fullName evidence="1">Uncharacterized protein</fullName>
    </submittedName>
</protein>